<dbReference type="AlphaFoldDB" id="A0A235FA98"/>
<comment type="caution">
    <text evidence="2">The sequence shown here is derived from an EMBL/GenBank/DDBJ whole genome shotgun (WGS) entry which is preliminary data.</text>
</comment>
<reference evidence="2 3" key="1">
    <citation type="submission" date="2017-07" db="EMBL/GenBank/DDBJ databases">
        <title>Fictibacillus sp. nov. GDSW-R2A3 Genome sequencing and assembly.</title>
        <authorList>
            <person name="Mayilraj S."/>
        </authorList>
    </citation>
    <scope>NUCLEOTIDE SEQUENCE [LARGE SCALE GENOMIC DNA]</scope>
    <source>
        <strain evidence="2 3">GDSW-R2A3</strain>
    </source>
</reference>
<keyword evidence="1" id="KW-0812">Transmembrane</keyword>
<keyword evidence="1" id="KW-0472">Membrane</keyword>
<evidence type="ECO:0000313" key="3">
    <source>
        <dbReference type="Proteomes" id="UP000215059"/>
    </source>
</evidence>
<proteinExistence type="predicted"/>
<dbReference type="Proteomes" id="UP000215059">
    <property type="component" value="Unassembled WGS sequence"/>
</dbReference>
<accession>A0A235FA98</accession>
<protein>
    <submittedName>
        <fullName evidence="2">Uncharacterized protein</fullName>
    </submittedName>
</protein>
<feature type="transmembrane region" description="Helical" evidence="1">
    <location>
        <begin position="31"/>
        <end position="52"/>
    </location>
</feature>
<sequence length="79" mass="8894">MQNNVLLKLLLLSYLLYIGRSVFVFSPDSTAFIFTSCWMILALLFAAGQFSVQAKRQKAAKAVSRHTELQQRLRENSGG</sequence>
<keyword evidence="3" id="KW-1185">Reference proteome</keyword>
<gene>
    <name evidence="2" type="ORF">CGZ90_09945</name>
</gene>
<dbReference type="RefSeq" id="WP_094252327.1">
    <property type="nucleotide sequence ID" value="NZ_JBHLXL010000001.1"/>
</dbReference>
<organism evidence="2 3">
    <name type="scientific">Fictibacillus aquaticus</name>
    <dbReference type="NCBI Taxonomy" id="2021314"/>
    <lineage>
        <taxon>Bacteria</taxon>
        <taxon>Bacillati</taxon>
        <taxon>Bacillota</taxon>
        <taxon>Bacilli</taxon>
        <taxon>Bacillales</taxon>
        <taxon>Fictibacillaceae</taxon>
        <taxon>Fictibacillus</taxon>
    </lineage>
</organism>
<dbReference type="EMBL" id="NOII01000002">
    <property type="protein sequence ID" value="OYD58192.1"/>
    <property type="molecule type" value="Genomic_DNA"/>
</dbReference>
<keyword evidence="1" id="KW-1133">Transmembrane helix</keyword>
<name>A0A235FA98_9BACL</name>
<evidence type="ECO:0000256" key="1">
    <source>
        <dbReference type="SAM" id="Phobius"/>
    </source>
</evidence>
<evidence type="ECO:0000313" key="2">
    <source>
        <dbReference type="EMBL" id="OYD58192.1"/>
    </source>
</evidence>